<dbReference type="InterPro" id="IPR058416">
    <property type="entry name" value="DUF8103"/>
</dbReference>
<dbReference type="Proteomes" id="UP000607197">
    <property type="component" value="Unassembled WGS sequence"/>
</dbReference>
<dbReference type="OrthoDB" id="289788at2157"/>
<evidence type="ECO:0000256" key="1">
    <source>
        <dbReference type="SAM" id="Coils"/>
    </source>
</evidence>
<feature type="coiled-coil region" evidence="1">
    <location>
        <begin position="58"/>
        <end position="89"/>
    </location>
</feature>
<organism evidence="3 4">
    <name type="scientific">Halocalculus aciditolerans</name>
    <dbReference type="NCBI Taxonomy" id="1383812"/>
    <lineage>
        <taxon>Archaea</taxon>
        <taxon>Methanobacteriati</taxon>
        <taxon>Methanobacteriota</taxon>
        <taxon>Stenosarchaea group</taxon>
        <taxon>Halobacteria</taxon>
        <taxon>Halobacteriales</taxon>
        <taxon>Halobacteriaceae</taxon>
        <taxon>Halocalculus</taxon>
    </lineage>
</organism>
<gene>
    <name evidence="3" type="ORF">GCM10009039_02420</name>
</gene>
<feature type="domain" description="DUF8103" evidence="2">
    <location>
        <begin position="4"/>
        <end position="88"/>
    </location>
</feature>
<dbReference type="AlphaFoldDB" id="A0A830F229"/>
<protein>
    <recommendedName>
        <fullName evidence="2">DUF8103 domain-containing protein</fullName>
    </recommendedName>
</protein>
<keyword evidence="4" id="KW-1185">Reference proteome</keyword>
<comment type="caution">
    <text evidence="3">The sequence shown here is derived from an EMBL/GenBank/DDBJ whole genome shotgun (WGS) entry which is preliminary data.</text>
</comment>
<evidence type="ECO:0000313" key="3">
    <source>
        <dbReference type="EMBL" id="GGL47686.1"/>
    </source>
</evidence>
<evidence type="ECO:0000259" key="2">
    <source>
        <dbReference type="Pfam" id="PF26405"/>
    </source>
</evidence>
<evidence type="ECO:0000313" key="4">
    <source>
        <dbReference type="Proteomes" id="UP000607197"/>
    </source>
</evidence>
<accession>A0A830F229</accession>
<sequence>MGDQATQASQSDVQLPDEALDDLEWVTMDTLLNANRRTNQILEQYLLQQYHLDNGPDVAALERQISETIAEHERIIEDLETARTALNQAPSID</sequence>
<name>A0A830F229_9EURY</name>
<dbReference type="Pfam" id="PF26405">
    <property type="entry name" value="DUF8103"/>
    <property type="match status" value="1"/>
</dbReference>
<dbReference type="EMBL" id="BMPG01000001">
    <property type="protein sequence ID" value="GGL47686.1"/>
    <property type="molecule type" value="Genomic_DNA"/>
</dbReference>
<dbReference type="RefSeq" id="WP_188975019.1">
    <property type="nucleotide sequence ID" value="NZ_BMPG01000001.1"/>
</dbReference>
<reference evidence="3" key="1">
    <citation type="journal article" date="2014" name="Int. J. Syst. Evol. Microbiol.">
        <title>Complete genome sequence of Corynebacterium casei LMG S-19264T (=DSM 44701T), isolated from a smear-ripened cheese.</title>
        <authorList>
            <consortium name="US DOE Joint Genome Institute (JGI-PGF)"/>
            <person name="Walter F."/>
            <person name="Albersmeier A."/>
            <person name="Kalinowski J."/>
            <person name="Ruckert C."/>
        </authorList>
    </citation>
    <scope>NUCLEOTIDE SEQUENCE</scope>
    <source>
        <strain evidence="3">JCM 19596</strain>
    </source>
</reference>
<keyword evidence="1" id="KW-0175">Coiled coil</keyword>
<reference evidence="3" key="2">
    <citation type="submission" date="2020-09" db="EMBL/GenBank/DDBJ databases">
        <authorList>
            <person name="Sun Q."/>
            <person name="Ohkuma M."/>
        </authorList>
    </citation>
    <scope>NUCLEOTIDE SEQUENCE</scope>
    <source>
        <strain evidence="3">JCM 19596</strain>
    </source>
</reference>
<proteinExistence type="predicted"/>